<comment type="caution">
    <text evidence="7">The sequence shown here is derived from an EMBL/GenBank/DDBJ whole genome shotgun (WGS) entry which is preliminary data.</text>
</comment>
<feature type="transmembrane region" description="Helical" evidence="5">
    <location>
        <begin position="201"/>
        <end position="224"/>
    </location>
</feature>
<dbReference type="InterPro" id="IPR004481">
    <property type="entry name" value="K/Na/Ca-exchanger"/>
</dbReference>
<dbReference type="GO" id="GO:0006874">
    <property type="term" value="P:intracellular calcium ion homeostasis"/>
    <property type="evidence" value="ECO:0007669"/>
    <property type="project" value="TreeGrafter"/>
</dbReference>
<evidence type="ECO:0000256" key="5">
    <source>
        <dbReference type="SAM" id="Phobius"/>
    </source>
</evidence>
<feature type="domain" description="Sodium/calcium exchanger membrane region" evidence="6">
    <location>
        <begin position="167"/>
        <end position="308"/>
    </location>
</feature>
<organism evidence="7 8">
    <name type="scientific">Candidatus Desulfatibia vada</name>
    <dbReference type="NCBI Taxonomy" id="2841696"/>
    <lineage>
        <taxon>Bacteria</taxon>
        <taxon>Pseudomonadati</taxon>
        <taxon>Thermodesulfobacteriota</taxon>
        <taxon>Desulfobacteria</taxon>
        <taxon>Desulfobacterales</taxon>
        <taxon>Desulfobacterales incertae sedis</taxon>
        <taxon>Candidatus Desulfatibia</taxon>
    </lineage>
</organism>
<gene>
    <name evidence="7" type="ORF">H8D96_14415</name>
</gene>
<dbReference type="AlphaFoldDB" id="A0A8J6TT84"/>
<name>A0A8J6TT84_9BACT</name>
<dbReference type="GO" id="GO:0008273">
    <property type="term" value="F:calcium, potassium:sodium antiporter activity"/>
    <property type="evidence" value="ECO:0007669"/>
    <property type="project" value="TreeGrafter"/>
</dbReference>
<dbReference type="PANTHER" id="PTHR10846">
    <property type="entry name" value="SODIUM/POTASSIUM/CALCIUM EXCHANGER"/>
    <property type="match status" value="1"/>
</dbReference>
<evidence type="ECO:0000256" key="1">
    <source>
        <dbReference type="ARBA" id="ARBA00004141"/>
    </source>
</evidence>
<feature type="transmembrane region" description="Helical" evidence="5">
    <location>
        <begin position="265"/>
        <end position="281"/>
    </location>
</feature>
<dbReference type="InterPro" id="IPR004837">
    <property type="entry name" value="NaCa_Exmemb"/>
</dbReference>
<evidence type="ECO:0000256" key="2">
    <source>
        <dbReference type="ARBA" id="ARBA00022692"/>
    </source>
</evidence>
<feature type="transmembrane region" description="Helical" evidence="5">
    <location>
        <begin position="163"/>
        <end position="189"/>
    </location>
</feature>
<evidence type="ECO:0000313" key="8">
    <source>
        <dbReference type="Proteomes" id="UP000605201"/>
    </source>
</evidence>
<dbReference type="EMBL" id="JACNIG010000270">
    <property type="protein sequence ID" value="MBC8433100.1"/>
    <property type="molecule type" value="Genomic_DNA"/>
</dbReference>
<feature type="transmembrane region" description="Helical" evidence="5">
    <location>
        <begin position="125"/>
        <end position="143"/>
    </location>
</feature>
<sequence>MNIFLLFVGLLLLYVGSDWLVRGASSLALSFSIRPIIVGLTVVALGTSAPELLVSLVAAAKGSSGVSVGNIIGSNIINIALILGLSAMVRPLEVDKKFLSRELPYLIGVSFLFWILCLDGRLDRVDGSILLAMLVVFLFYSILTAKEGKGGQVKRQETSGRRYTLNVVLVVLGLACLAKGADMMVVSAIAIARKFGLSEVLIGLTIVALGTSLPELATSVVAVAKGESDISIGNVVGSNLFNICLVMGLVGILNPVQIDGRLNRFEFPVMLILTVLLLVFARSGFRIQRVEGMFFASCFFIYIGVAYWLAL</sequence>
<reference evidence="7 8" key="1">
    <citation type="submission" date="2020-08" db="EMBL/GenBank/DDBJ databases">
        <title>Bridging the membrane lipid divide: bacteria of the FCB group superphylum have the potential to synthesize archaeal ether lipids.</title>
        <authorList>
            <person name="Villanueva L."/>
            <person name="Von Meijenfeldt F.A.B."/>
            <person name="Westbye A.B."/>
            <person name="Yadav S."/>
            <person name="Hopmans E.C."/>
            <person name="Dutilh B.E."/>
            <person name="Sinninghe Damste J.S."/>
        </authorList>
    </citation>
    <scope>NUCLEOTIDE SEQUENCE [LARGE SCALE GENOMIC DNA]</scope>
    <source>
        <strain evidence="7">NIOZ-UU17</strain>
    </source>
</reference>
<feature type="transmembrane region" description="Helical" evidence="5">
    <location>
        <begin position="230"/>
        <end position="253"/>
    </location>
</feature>
<keyword evidence="3 5" id="KW-1133">Transmembrane helix</keyword>
<accession>A0A8J6TT84</accession>
<comment type="subcellular location">
    <subcellularLocation>
        <location evidence="1">Membrane</location>
        <topology evidence="1">Multi-pass membrane protein</topology>
    </subcellularLocation>
</comment>
<dbReference type="Proteomes" id="UP000605201">
    <property type="component" value="Unassembled WGS sequence"/>
</dbReference>
<dbReference type="InterPro" id="IPR044880">
    <property type="entry name" value="NCX_ion-bd_dom_sf"/>
</dbReference>
<keyword evidence="2 5" id="KW-0812">Transmembrane</keyword>
<evidence type="ECO:0000313" key="7">
    <source>
        <dbReference type="EMBL" id="MBC8433100.1"/>
    </source>
</evidence>
<dbReference type="Pfam" id="PF01699">
    <property type="entry name" value="Na_Ca_ex"/>
    <property type="match status" value="2"/>
</dbReference>
<evidence type="ECO:0000256" key="4">
    <source>
        <dbReference type="ARBA" id="ARBA00023136"/>
    </source>
</evidence>
<feature type="domain" description="Sodium/calcium exchanger membrane region" evidence="6">
    <location>
        <begin position="3"/>
        <end position="142"/>
    </location>
</feature>
<evidence type="ECO:0000259" key="6">
    <source>
        <dbReference type="Pfam" id="PF01699"/>
    </source>
</evidence>
<dbReference type="GO" id="GO:0005262">
    <property type="term" value="F:calcium channel activity"/>
    <property type="evidence" value="ECO:0007669"/>
    <property type="project" value="TreeGrafter"/>
</dbReference>
<feature type="transmembrane region" description="Helical" evidence="5">
    <location>
        <begin position="71"/>
        <end position="90"/>
    </location>
</feature>
<dbReference type="Gene3D" id="1.20.1420.30">
    <property type="entry name" value="NCX, central ion-binding region"/>
    <property type="match status" value="1"/>
</dbReference>
<feature type="transmembrane region" description="Helical" evidence="5">
    <location>
        <begin position="33"/>
        <end position="59"/>
    </location>
</feature>
<evidence type="ECO:0000256" key="3">
    <source>
        <dbReference type="ARBA" id="ARBA00022989"/>
    </source>
</evidence>
<keyword evidence="4 5" id="KW-0472">Membrane</keyword>
<proteinExistence type="predicted"/>
<protein>
    <submittedName>
        <fullName evidence="7">Calcium/sodium antiporter</fullName>
    </submittedName>
</protein>
<feature type="transmembrane region" description="Helical" evidence="5">
    <location>
        <begin position="293"/>
        <end position="310"/>
    </location>
</feature>
<dbReference type="GO" id="GO:0005886">
    <property type="term" value="C:plasma membrane"/>
    <property type="evidence" value="ECO:0007669"/>
    <property type="project" value="TreeGrafter"/>
</dbReference>
<dbReference type="PANTHER" id="PTHR10846:SF8">
    <property type="entry name" value="INNER MEMBRANE PROTEIN YRBG"/>
    <property type="match status" value="1"/>
</dbReference>
<dbReference type="NCBIfam" id="TIGR00367">
    <property type="entry name" value="calcium/sodium antiporter"/>
    <property type="match status" value="1"/>
</dbReference>